<keyword evidence="3" id="KW-1185">Reference proteome</keyword>
<feature type="transmembrane region" description="Helical" evidence="1">
    <location>
        <begin position="12"/>
        <end position="31"/>
    </location>
</feature>
<evidence type="ECO:0000256" key="1">
    <source>
        <dbReference type="SAM" id="Phobius"/>
    </source>
</evidence>
<dbReference type="KEGG" id="them:FPV09_09955"/>
<organism evidence="2 3">
    <name type="scientific">Thermococcus aciditolerans</name>
    <dbReference type="NCBI Taxonomy" id="2598455"/>
    <lineage>
        <taxon>Archaea</taxon>
        <taxon>Methanobacteriati</taxon>
        <taxon>Methanobacteriota</taxon>
        <taxon>Thermococci</taxon>
        <taxon>Thermococcales</taxon>
        <taxon>Thermococcaceae</taxon>
        <taxon>Thermococcus</taxon>
    </lineage>
</organism>
<sequence>MAMEESFPYARAALLFSLIAVAVLTFAGLYFDVRITLISLPLLVFLAVIFIGWSGNRCLNKGEMRRAIAATLVATFIVLVLGSEYITIPSELRNYFLGVLSTIIGFYFGYRGRETEEERMERIIRGLSSNGAREEKGS</sequence>
<proteinExistence type="predicted"/>
<feature type="transmembrane region" description="Helical" evidence="1">
    <location>
        <begin position="37"/>
        <end position="55"/>
    </location>
</feature>
<feature type="transmembrane region" description="Helical" evidence="1">
    <location>
        <begin position="92"/>
        <end position="110"/>
    </location>
</feature>
<dbReference type="EMBL" id="CP041932">
    <property type="protein sequence ID" value="QEK15360.1"/>
    <property type="molecule type" value="Genomic_DNA"/>
</dbReference>
<feature type="transmembrane region" description="Helical" evidence="1">
    <location>
        <begin position="67"/>
        <end position="86"/>
    </location>
</feature>
<keyword evidence="1" id="KW-1133">Transmembrane helix</keyword>
<dbReference type="Proteomes" id="UP000322631">
    <property type="component" value="Chromosome"/>
</dbReference>
<accession>A0A5C0SM12</accession>
<keyword evidence="1" id="KW-0812">Transmembrane</keyword>
<evidence type="ECO:0000313" key="3">
    <source>
        <dbReference type="Proteomes" id="UP000322631"/>
    </source>
</evidence>
<evidence type="ECO:0000313" key="2">
    <source>
        <dbReference type="EMBL" id="QEK15360.1"/>
    </source>
</evidence>
<protein>
    <submittedName>
        <fullName evidence="2">Uncharacterized protein</fullName>
    </submittedName>
</protein>
<name>A0A5C0SM12_9EURY</name>
<reference evidence="2 3" key="1">
    <citation type="submission" date="2019-07" db="EMBL/GenBank/DDBJ databases">
        <title>Complete genome of Thermococcus acidophilus.</title>
        <authorList>
            <person name="Li X."/>
        </authorList>
    </citation>
    <scope>NUCLEOTIDE SEQUENCE [LARGE SCALE GENOMIC DNA]</scope>
    <source>
        <strain evidence="2 3">SY113</strain>
    </source>
</reference>
<dbReference type="AlphaFoldDB" id="A0A5C0SM12"/>
<gene>
    <name evidence="2" type="ORF">FPV09_09955</name>
</gene>
<keyword evidence="1" id="KW-0472">Membrane</keyword>